<feature type="region of interest" description="Disordered" evidence="1">
    <location>
        <begin position="51"/>
        <end position="82"/>
    </location>
</feature>
<proteinExistence type="predicted"/>
<accession>A0A537M0Z0</accession>
<dbReference type="EMBL" id="VBAM01000137">
    <property type="protein sequence ID" value="TMJ13912.1"/>
    <property type="molecule type" value="Genomic_DNA"/>
</dbReference>
<dbReference type="Proteomes" id="UP000320393">
    <property type="component" value="Unassembled WGS sequence"/>
</dbReference>
<evidence type="ECO:0000313" key="3">
    <source>
        <dbReference type="Proteomes" id="UP000320393"/>
    </source>
</evidence>
<gene>
    <name evidence="2" type="ORF">E6H02_04310</name>
</gene>
<dbReference type="AlphaFoldDB" id="A0A537M0Z0"/>
<sequence>MNTDATKAGSEEMKGVDQTRRALIQAGWVIPAVLALQLRLPATAFASYGTQAPTKSSISTTTTVSAGGTTASAGASATVTPP</sequence>
<feature type="compositionally biased region" description="Low complexity" evidence="1">
    <location>
        <begin position="52"/>
        <end position="82"/>
    </location>
</feature>
<comment type="caution">
    <text evidence="2">The sequence shown here is derived from an EMBL/GenBank/DDBJ whole genome shotgun (WGS) entry which is preliminary data.</text>
</comment>
<evidence type="ECO:0000256" key="1">
    <source>
        <dbReference type="SAM" id="MobiDB-lite"/>
    </source>
</evidence>
<reference evidence="2 3" key="1">
    <citation type="journal article" date="2019" name="Nat. Microbiol.">
        <title>Mediterranean grassland soil C-N compound turnover is dependent on rainfall and depth, and is mediated by genomically divergent microorganisms.</title>
        <authorList>
            <person name="Diamond S."/>
            <person name="Andeer P.F."/>
            <person name="Li Z."/>
            <person name="Crits-Christoph A."/>
            <person name="Burstein D."/>
            <person name="Anantharaman K."/>
            <person name="Lane K.R."/>
            <person name="Thomas B.C."/>
            <person name="Pan C."/>
            <person name="Northen T.R."/>
            <person name="Banfield J.F."/>
        </authorList>
    </citation>
    <scope>NUCLEOTIDE SEQUENCE [LARGE SCALE GENOMIC DNA]</scope>
    <source>
        <strain evidence="2">NP_5</strain>
    </source>
</reference>
<evidence type="ECO:0000313" key="2">
    <source>
        <dbReference type="EMBL" id="TMJ13912.1"/>
    </source>
</evidence>
<organism evidence="2 3">
    <name type="scientific">Candidatus Segetimicrobium genomatis</name>
    <dbReference type="NCBI Taxonomy" id="2569760"/>
    <lineage>
        <taxon>Bacteria</taxon>
        <taxon>Bacillati</taxon>
        <taxon>Candidatus Sysuimicrobiota</taxon>
        <taxon>Candidatus Sysuimicrobiia</taxon>
        <taxon>Candidatus Sysuimicrobiales</taxon>
        <taxon>Candidatus Segetimicrobiaceae</taxon>
        <taxon>Candidatus Segetimicrobium</taxon>
    </lineage>
</organism>
<protein>
    <submittedName>
        <fullName evidence="2">Uncharacterized protein</fullName>
    </submittedName>
</protein>
<name>A0A537M0Z0_9BACT</name>